<dbReference type="Proteomes" id="UP000019377">
    <property type="component" value="Unassembled WGS sequence"/>
</dbReference>
<dbReference type="HOGENOM" id="CLU_1396909_0_0_1"/>
<dbReference type="GeneID" id="27422134"/>
<evidence type="ECO:0000313" key="3">
    <source>
        <dbReference type="Proteomes" id="UP000019377"/>
    </source>
</evidence>
<dbReference type="PANTHER" id="PTHR43441:SF2">
    <property type="entry name" value="FAMILY ACETYLTRANSFERASE, PUTATIVE (AFU_ORTHOLOGUE AFUA_7G00850)-RELATED"/>
    <property type="match status" value="1"/>
</dbReference>
<dbReference type="InterPro" id="IPR016181">
    <property type="entry name" value="Acyl_CoA_acyltransferase"/>
</dbReference>
<name>V5ESB0_KALBG</name>
<evidence type="ECO:0000313" key="2">
    <source>
        <dbReference type="EMBL" id="EST04774.1"/>
    </source>
</evidence>
<evidence type="ECO:0000259" key="1">
    <source>
        <dbReference type="Pfam" id="PF13302"/>
    </source>
</evidence>
<reference evidence="3" key="1">
    <citation type="journal article" date="2013" name="Genome Announc.">
        <title>Draft genome sequence of Pseudozyma brasiliensis sp. nov. strain GHG001, a high producer of endo-1,4-xylanase isolated from an insect pest of sugarcane.</title>
        <authorList>
            <person name="Oliveira J.V.D.C."/>
            <person name="dos Santos R.A.C."/>
            <person name="Borges T.A."/>
            <person name="Riano-Pachon D.M."/>
            <person name="Goldman G.H."/>
        </authorList>
    </citation>
    <scope>NUCLEOTIDE SEQUENCE [LARGE SCALE GENOMIC DNA]</scope>
    <source>
        <strain evidence="3">GHG001</strain>
    </source>
</reference>
<dbReference type="OrthoDB" id="64477at2759"/>
<organism evidence="2 3">
    <name type="scientific">Kalmanozyma brasiliensis (strain GHG001)</name>
    <name type="common">Yeast</name>
    <name type="synonym">Pseudozyma brasiliensis</name>
    <dbReference type="NCBI Taxonomy" id="1365824"/>
    <lineage>
        <taxon>Eukaryota</taxon>
        <taxon>Fungi</taxon>
        <taxon>Dikarya</taxon>
        <taxon>Basidiomycota</taxon>
        <taxon>Ustilaginomycotina</taxon>
        <taxon>Ustilaginomycetes</taxon>
        <taxon>Ustilaginales</taxon>
        <taxon>Ustilaginaceae</taxon>
        <taxon>Kalmanozyma</taxon>
    </lineage>
</organism>
<keyword evidence="3" id="KW-1185">Reference proteome</keyword>
<dbReference type="InterPro" id="IPR000182">
    <property type="entry name" value="GNAT_dom"/>
</dbReference>
<dbReference type="InterPro" id="IPR051908">
    <property type="entry name" value="Ribosomal_N-acetyltransferase"/>
</dbReference>
<dbReference type="GO" id="GO:1990189">
    <property type="term" value="F:protein N-terminal-serine acetyltransferase activity"/>
    <property type="evidence" value="ECO:0007669"/>
    <property type="project" value="TreeGrafter"/>
</dbReference>
<dbReference type="AlphaFoldDB" id="V5ESB0"/>
<dbReference type="EMBL" id="KI545894">
    <property type="protein sequence ID" value="EST04774.1"/>
    <property type="molecule type" value="Genomic_DNA"/>
</dbReference>
<dbReference type="PANTHER" id="PTHR43441">
    <property type="entry name" value="RIBOSOMAL-PROTEIN-SERINE ACETYLTRANSFERASE"/>
    <property type="match status" value="1"/>
</dbReference>
<dbReference type="OMA" id="RCADPLN"/>
<dbReference type="GO" id="GO:0008999">
    <property type="term" value="F:protein-N-terminal-alanine acetyltransferase activity"/>
    <property type="evidence" value="ECO:0007669"/>
    <property type="project" value="TreeGrafter"/>
</dbReference>
<feature type="domain" description="N-acetyltransferase" evidence="1">
    <location>
        <begin position="23"/>
        <end position="159"/>
    </location>
</feature>
<protein>
    <recommendedName>
        <fullName evidence="1">N-acetyltransferase domain-containing protein</fullName>
    </recommendedName>
</protein>
<dbReference type="eggNOG" id="ENOG502SBNH">
    <property type="taxonomic scope" value="Eukaryota"/>
</dbReference>
<accession>V5ESB0</accession>
<gene>
    <name evidence="2" type="ORF">PSEUBRA_SCAF8g02129</name>
</gene>
<dbReference type="SUPFAM" id="SSF55729">
    <property type="entry name" value="Acyl-CoA N-acyltransferases (Nat)"/>
    <property type="match status" value="1"/>
</dbReference>
<sequence>MSATTHPTFDNATFTLPVAGTTLVLRPVQLADAPNLRDRCADPLNVRFLPHLQGKENQTVAEVEAWIKTVQAGWNKDSLFLVIIDTADEGRVIGEGPLGYINWEKKECESGIMIDHQLAGRGIATQALNASMDFAFKELGLEKVKYGTMQENKGMVKVLSEKLRVKGRPEGRARKDGLEEFNFVFTREEWLAACK</sequence>
<dbReference type="RefSeq" id="XP_016289763.1">
    <property type="nucleotide sequence ID" value="XM_016439422.1"/>
</dbReference>
<proteinExistence type="predicted"/>
<dbReference type="Pfam" id="PF13302">
    <property type="entry name" value="Acetyltransf_3"/>
    <property type="match status" value="1"/>
</dbReference>
<dbReference type="Gene3D" id="3.40.630.30">
    <property type="match status" value="1"/>
</dbReference>